<evidence type="ECO:0000313" key="3">
    <source>
        <dbReference type="Proteomes" id="UP001470230"/>
    </source>
</evidence>
<reference evidence="2 3" key="1">
    <citation type="submission" date="2024-04" db="EMBL/GenBank/DDBJ databases">
        <title>Tritrichomonas musculus Genome.</title>
        <authorList>
            <person name="Alves-Ferreira E."/>
            <person name="Grigg M."/>
            <person name="Lorenzi H."/>
            <person name="Galac M."/>
        </authorList>
    </citation>
    <scope>NUCLEOTIDE SEQUENCE [LARGE SCALE GENOMIC DNA]</scope>
    <source>
        <strain evidence="2 3">EAF2021</strain>
    </source>
</reference>
<proteinExistence type="predicted"/>
<dbReference type="InterPro" id="IPR043472">
    <property type="entry name" value="Macro_dom-like"/>
</dbReference>
<dbReference type="Proteomes" id="UP001470230">
    <property type="component" value="Unassembled WGS sequence"/>
</dbReference>
<keyword evidence="3" id="KW-1185">Reference proteome</keyword>
<dbReference type="NCBIfam" id="TIGR02452">
    <property type="entry name" value="TIGR02452 family protein"/>
    <property type="match status" value="1"/>
</dbReference>
<dbReference type="InterPro" id="IPR019261">
    <property type="entry name" value="PARG_cat_microbial"/>
</dbReference>
<accession>A0ABR2JFW3</accession>
<feature type="domain" description="Microbial-type PARG catalytic" evidence="1">
    <location>
        <begin position="117"/>
        <end position="250"/>
    </location>
</feature>
<name>A0ABR2JFW3_9EUKA</name>
<dbReference type="PANTHER" id="PTHR35596">
    <property type="entry name" value="DUF2263 DOMAIN-CONTAINING PROTEIN"/>
    <property type="match status" value="1"/>
</dbReference>
<dbReference type="Pfam" id="PF10021">
    <property type="entry name" value="PARG_cat_microb"/>
    <property type="match status" value="1"/>
</dbReference>
<dbReference type="InterPro" id="IPR012664">
    <property type="entry name" value="CHP02452"/>
</dbReference>
<comment type="caution">
    <text evidence="2">The sequence shown here is derived from an EMBL/GenBank/DDBJ whole genome shotgun (WGS) entry which is preliminary data.</text>
</comment>
<evidence type="ECO:0000313" key="2">
    <source>
        <dbReference type="EMBL" id="KAK8876341.1"/>
    </source>
</evidence>
<organism evidence="2 3">
    <name type="scientific">Tritrichomonas musculus</name>
    <dbReference type="NCBI Taxonomy" id="1915356"/>
    <lineage>
        <taxon>Eukaryota</taxon>
        <taxon>Metamonada</taxon>
        <taxon>Parabasalia</taxon>
        <taxon>Tritrichomonadida</taxon>
        <taxon>Tritrichomonadidae</taxon>
        <taxon>Tritrichomonas</taxon>
    </lineage>
</organism>
<dbReference type="PANTHER" id="PTHR35596:SF1">
    <property type="entry name" value="MICROBIAL-TYPE PARG CATALYTIC DOMAIN-CONTAINING PROTEIN"/>
    <property type="match status" value="1"/>
</dbReference>
<dbReference type="SUPFAM" id="SSF52949">
    <property type="entry name" value="Macro domain-like"/>
    <property type="match status" value="1"/>
</dbReference>
<dbReference type="Gene3D" id="3.40.220.10">
    <property type="entry name" value="Leucine Aminopeptidase, subunit E, domain 1"/>
    <property type="match status" value="1"/>
</dbReference>
<protein>
    <recommendedName>
        <fullName evidence="1">Microbial-type PARG catalytic domain-containing protein</fullName>
    </recommendedName>
</protein>
<dbReference type="EMBL" id="JAPFFF010000012">
    <property type="protein sequence ID" value="KAK8876341.1"/>
    <property type="molecule type" value="Genomic_DNA"/>
</dbReference>
<gene>
    <name evidence="2" type="ORF">M9Y10_006539</name>
</gene>
<sequence>MSCCSYLNSPNYLKGAKLLNDLRSYAVPECPKSTNEQSCNNYLNSPSYQKGVKLLNELRPVIDDASYFKTPSFPKDLCDYSVPCHHHCHKHKCHDHHGHKPHSKIQIPVHLSVQEENHNIVKSGHYYVEKENVATVYNMNHNYIESVMKSPIRCFTPITVSIYSPIKAAILAHQQNEIDQICILSFADPITPGDGYLKGKISQEANLCRETLLYPTIDGNRMYLCNRLHEKIYEGSDIMIYSPDVYVIRDDFNNKIEKPFKINLISSPPSNGFWVLKSLEIMETRIRKIIRLAAYKKISVLILGAFGCGPLKNDPKPISKIFRKILVDEGLKDQFKSVIFAINDDCSTRYAFQDTFPNNEFI</sequence>
<evidence type="ECO:0000259" key="1">
    <source>
        <dbReference type="Pfam" id="PF10021"/>
    </source>
</evidence>